<dbReference type="GO" id="GO:0098542">
    <property type="term" value="P:defense response to other organism"/>
    <property type="evidence" value="ECO:0007669"/>
    <property type="project" value="TreeGrafter"/>
</dbReference>
<feature type="domain" description="Disease resistance N-terminal" evidence="5">
    <location>
        <begin position="1"/>
        <end position="52"/>
    </location>
</feature>
<dbReference type="Pfam" id="PF00931">
    <property type="entry name" value="NB-ARC"/>
    <property type="match status" value="1"/>
</dbReference>
<dbReference type="InterPro" id="IPR041118">
    <property type="entry name" value="Rx_N"/>
</dbReference>
<keyword evidence="9" id="KW-1185">Reference proteome</keyword>
<dbReference type="Pfam" id="PF18052">
    <property type="entry name" value="Rx_N"/>
    <property type="match status" value="1"/>
</dbReference>
<accession>A0A1R3IM87</accession>
<evidence type="ECO:0000259" key="6">
    <source>
        <dbReference type="Pfam" id="PF23559"/>
    </source>
</evidence>
<evidence type="ECO:0000259" key="5">
    <source>
        <dbReference type="Pfam" id="PF18052"/>
    </source>
</evidence>
<dbReference type="InterPro" id="IPR002182">
    <property type="entry name" value="NB-ARC"/>
</dbReference>
<dbReference type="InterPro" id="IPR055414">
    <property type="entry name" value="LRR_R13L4/SHOC2-like"/>
</dbReference>
<name>A0A1R3IM87_9ROSI</name>
<keyword evidence="1" id="KW-0677">Repeat</keyword>
<feature type="domain" description="Disease resistance R13L4/SHOC-2-like LRR" evidence="7">
    <location>
        <begin position="563"/>
        <end position="873"/>
    </location>
</feature>
<dbReference type="FunFam" id="3.40.50.300:FF:001091">
    <property type="entry name" value="Probable disease resistance protein At1g61300"/>
    <property type="match status" value="1"/>
</dbReference>
<dbReference type="PRINTS" id="PR00364">
    <property type="entry name" value="DISEASERSIST"/>
</dbReference>
<dbReference type="AlphaFoldDB" id="A0A1R3IM87"/>
<dbReference type="Gene3D" id="1.10.10.10">
    <property type="entry name" value="Winged helix-like DNA-binding domain superfamily/Winged helix DNA-binding domain"/>
    <property type="match status" value="1"/>
</dbReference>
<dbReference type="SUPFAM" id="SSF52058">
    <property type="entry name" value="L domain-like"/>
    <property type="match status" value="1"/>
</dbReference>
<reference evidence="9" key="1">
    <citation type="submission" date="2013-09" db="EMBL/GenBank/DDBJ databases">
        <title>Corchorus olitorius genome sequencing.</title>
        <authorList>
            <person name="Alam M."/>
            <person name="Haque M.S."/>
            <person name="Islam M.S."/>
            <person name="Emdad E.M."/>
            <person name="Islam M.M."/>
            <person name="Ahmed B."/>
            <person name="Halim A."/>
            <person name="Hossen Q.M.M."/>
            <person name="Hossain M.Z."/>
            <person name="Ahmed R."/>
            <person name="Khan M.M."/>
            <person name="Islam R."/>
            <person name="Rashid M.M."/>
            <person name="Khan S.A."/>
            <person name="Rahman M.S."/>
            <person name="Alam M."/>
            <person name="Yahiya A.S."/>
            <person name="Khan M.S."/>
            <person name="Azam M.S."/>
            <person name="Haque T."/>
            <person name="Lashkar M.Z.H."/>
            <person name="Akhand A.I."/>
            <person name="Morshed G."/>
            <person name="Roy S."/>
            <person name="Uddin K.S."/>
            <person name="Rabeya T."/>
            <person name="Hossain A.S."/>
            <person name="Chowdhury A."/>
            <person name="Snigdha A.R."/>
            <person name="Mortoza M.S."/>
            <person name="Matin S.A."/>
            <person name="Hoque S.M.E."/>
            <person name="Islam M.K."/>
            <person name="Roy D.K."/>
            <person name="Haider R."/>
            <person name="Moosa M.M."/>
            <person name="Elias S.M."/>
            <person name="Hasan A.M."/>
            <person name="Jahan S."/>
            <person name="Shafiuddin M."/>
            <person name="Mahmood N."/>
            <person name="Shommy N.S."/>
        </authorList>
    </citation>
    <scope>NUCLEOTIDE SEQUENCE [LARGE SCALE GENOMIC DNA]</scope>
    <source>
        <strain evidence="9">cv. O-4</strain>
    </source>
</reference>
<keyword evidence="2" id="KW-0547">Nucleotide-binding</keyword>
<dbReference type="Gene3D" id="3.40.50.300">
    <property type="entry name" value="P-loop containing nucleotide triphosphate hydrolases"/>
    <property type="match status" value="1"/>
</dbReference>
<dbReference type="InterPro" id="IPR044974">
    <property type="entry name" value="Disease_R_plants"/>
</dbReference>
<dbReference type="Pfam" id="PF23598">
    <property type="entry name" value="LRR_14"/>
    <property type="match status" value="1"/>
</dbReference>
<comment type="caution">
    <text evidence="8">The sequence shown here is derived from an EMBL/GenBank/DDBJ whole genome shotgun (WGS) entry which is preliminary data.</text>
</comment>
<organism evidence="8 9">
    <name type="scientific">Corchorus olitorius</name>
    <dbReference type="NCBI Taxonomy" id="93759"/>
    <lineage>
        <taxon>Eukaryota</taxon>
        <taxon>Viridiplantae</taxon>
        <taxon>Streptophyta</taxon>
        <taxon>Embryophyta</taxon>
        <taxon>Tracheophyta</taxon>
        <taxon>Spermatophyta</taxon>
        <taxon>Magnoliopsida</taxon>
        <taxon>eudicotyledons</taxon>
        <taxon>Gunneridae</taxon>
        <taxon>Pentapetalae</taxon>
        <taxon>rosids</taxon>
        <taxon>malvids</taxon>
        <taxon>Malvales</taxon>
        <taxon>Malvaceae</taxon>
        <taxon>Grewioideae</taxon>
        <taxon>Apeibeae</taxon>
        <taxon>Corchorus</taxon>
    </lineage>
</organism>
<dbReference type="OrthoDB" id="646178at2759"/>
<evidence type="ECO:0000259" key="7">
    <source>
        <dbReference type="Pfam" id="PF23598"/>
    </source>
</evidence>
<feature type="domain" description="Disease resistance protein winged helix" evidence="6">
    <location>
        <begin position="395"/>
        <end position="471"/>
    </location>
</feature>
<dbReference type="GO" id="GO:0043531">
    <property type="term" value="F:ADP binding"/>
    <property type="evidence" value="ECO:0007669"/>
    <property type="project" value="InterPro"/>
</dbReference>
<dbReference type="EMBL" id="AWUE01017957">
    <property type="protein sequence ID" value="OMO83671.1"/>
    <property type="molecule type" value="Genomic_DNA"/>
</dbReference>
<dbReference type="Gene3D" id="1.20.5.4130">
    <property type="match status" value="1"/>
</dbReference>
<dbReference type="SUPFAM" id="SSF52540">
    <property type="entry name" value="P-loop containing nucleoside triphosphate hydrolases"/>
    <property type="match status" value="1"/>
</dbReference>
<proteinExistence type="predicted"/>
<dbReference type="Pfam" id="PF23559">
    <property type="entry name" value="WHD_DRP"/>
    <property type="match status" value="1"/>
</dbReference>
<feature type="domain" description="NB-ARC" evidence="4">
    <location>
        <begin position="130"/>
        <end position="300"/>
    </location>
</feature>
<evidence type="ECO:0000259" key="4">
    <source>
        <dbReference type="Pfam" id="PF00931"/>
    </source>
</evidence>
<dbReference type="FunFam" id="1.10.10.10:FF:000322">
    <property type="entry name" value="Probable disease resistance protein At1g63360"/>
    <property type="match status" value="1"/>
</dbReference>
<dbReference type="InterPro" id="IPR042197">
    <property type="entry name" value="Apaf_helical"/>
</dbReference>
<dbReference type="Gene3D" id="3.80.10.10">
    <property type="entry name" value="Ribonuclease Inhibitor"/>
    <property type="match status" value="1"/>
</dbReference>
<evidence type="ECO:0000256" key="3">
    <source>
        <dbReference type="ARBA" id="ARBA00022821"/>
    </source>
</evidence>
<dbReference type="Gene3D" id="1.10.8.430">
    <property type="entry name" value="Helical domain of apoptotic protease-activating factors"/>
    <property type="match status" value="1"/>
</dbReference>
<dbReference type="Proteomes" id="UP000187203">
    <property type="component" value="Unassembled WGS sequence"/>
</dbReference>
<dbReference type="InterPro" id="IPR027417">
    <property type="entry name" value="P-loop_NTPase"/>
</dbReference>
<keyword evidence="3" id="KW-0611">Plant defense</keyword>
<gene>
    <name evidence="8" type="ORF">COLO4_22384</name>
</gene>
<sequence length="908" mass="104986">MRCFLKDVDDKQEQNEQERVRNWVTEIRDLAYEAEDVIDSFILKVASSKGEGFHGIIKKFWSIFTKPSNLHKIGNEIKSIQTKLEDIRNSLPTYGIKLENEASTSIQPQLRRSYPHFEEEGFVGLVDATKEVMGKLLAEEDEEKLHFVSIVGMGGIGKTTLAKKVYNCFDVKRTFDFSAWAFISQQCSIKDVLRKLLADADGKNREVVDRLQEEDLFERLYNFLRDKRYLVVLDDIWKNEDWDKIKQAFPKGKKGSKILFTTRNREVALHADPRSSLIETRLLTSDEGWELLKRKAVPRSLWNSKECLQQFKELGREMVKHYCGGLPLAIVVLGGLLATKESLEEWEKVSKSIKASMRKFQEEDHRYYTVNGILALSYNELPYHLKPCFLYLSHYPEDWEISTKKLIRLWIAEGFISPSVLEVEGEELLMEDVAEEYLEKLISRCLVQVERQDHTGKHVKTCRIHDLLRDFCLLKARDEKFMGIIPSAKNENEDCIFRLTTTSSGKLRRIAGHLDQGRPRFDGSLGKRYVSMFVCDDLEKQCSKLHSILLCQDELVVKLAFPNAFKLLRVLNLVRKNPDFWYSLQYARKWRVPTEIGNLIHLRYLALEWFIVILPRSIGNLNSLQTLYVRAPGLKVPNVLFKLKSLRHLSVGKCLDSVQIDILENIITLKGIAAKSLIKKNMVLKLTKIQSLAIEFEKSEEVEVILKSNIFYGLRSLRMVIGKSISDPELGPLSNCHQLSKLRIDGEIPEGLHSVSRQNVFEFLPTNILTLDLIGSQLKHDPMSSLEKLPQLRTLYLRGRSYMGSKMVCSANGFPQLNHLDLENLSELEEWEIQEDAMPRLKTLCLLHIPKLRMVPEGLKHVKTLQKLELWFMKSSFVKRIQVIDGREGEDFFKMRHIPSITVMHTKD</sequence>
<evidence type="ECO:0000313" key="8">
    <source>
        <dbReference type="EMBL" id="OMO83671.1"/>
    </source>
</evidence>
<dbReference type="PANTHER" id="PTHR23155">
    <property type="entry name" value="DISEASE RESISTANCE PROTEIN RP"/>
    <property type="match status" value="1"/>
</dbReference>
<dbReference type="InterPro" id="IPR032675">
    <property type="entry name" value="LRR_dom_sf"/>
</dbReference>
<dbReference type="InterPro" id="IPR058922">
    <property type="entry name" value="WHD_DRP"/>
</dbReference>
<dbReference type="PANTHER" id="PTHR23155:SF1185">
    <property type="entry name" value="DISEASE RESISTANCE RPP8-LIKE PROTEIN 3-RELATED"/>
    <property type="match status" value="1"/>
</dbReference>
<evidence type="ECO:0000313" key="9">
    <source>
        <dbReference type="Proteomes" id="UP000187203"/>
    </source>
</evidence>
<protein>
    <submittedName>
        <fullName evidence="8">Disease resistance protein</fullName>
    </submittedName>
</protein>
<dbReference type="InterPro" id="IPR038005">
    <property type="entry name" value="RX-like_CC"/>
</dbReference>
<dbReference type="InterPro" id="IPR036388">
    <property type="entry name" value="WH-like_DNA-bd_sf"/>
</dbReference>
<dbReference type="CDD" id="cd14798">
    <property type="entry name" value="RX-CC_like"/>
    <property type="match status" value="1"/>
</dbReference>
<evidence type="ECO:0000256" key="1">
    <source>
        <dbReference type="ARBA" id="ARBA00022737"/>
    </source>
</evidence>
<evidence type="ECO:0000256" key="2">
    <source>
        <dbReference type="ARBA" id="ARBA00022741"/>
    </source>
</evidence>